<accession>A0A0F9LP47</accession>
<comment type="caution">
    <text evidence="2">The sequence shown here is derived from an EMBL/GenBank/DDBJ whole genome shotgun (WGS) entry which is preliminary data.</text>
</comment>
<dbReference type="InterPro" id="IPR014710">
    <property type="entry name" value="RmlC-like_jellyroll"/>
</dbReference>
<feature type="domain" description="Mannose-6-phosphate isomerase type II C-terminal" evidence="1">
    <location>
        <begin position="6"/>
        <end position="102"/>
    </location>
</feature>
<dbReference type="InterPro" id="IPR001538">
    <property type="entry name" value="Man6P_isomerase-2_C"/>
</dbReference>
<evidence type="ECO:0000313" key="2">
    <source>
        <dbReference type="EMBL" id="KKM95163.1"/>
    </source>
</evidence>
<reference evidence="2" key="1">
    <citation type="journal article" date="2015" name="Nature">
        <title>Complex archaea that bridge the gap between prokaryotes and eukaryotes.</title>
        <authorList>
            <person name="Spang A."/>
            <person name="Saw J.H."/>
            <person name="Jorgensen S.L."/>
            <person name="Zaremba-Niedzwiedzka K."/>
            <person name="Martijn J."/>
            <person name="Lind A.E."/>
            <person name="van Eijk R."/>
            <person name="Schleper C."/>
            <person name="Guy L."/>
            <person name="Ettema T.J."/>
        </authorList>
    </citation>
    <scope>NUCLEOTIDE SEQUENCE</scope>
</reference>
<sequence length="107" mass="12310">MQIFDKPWGIEEILEVNDKYCVKRLFMKKGCRCSLQRHIYKHETLIVISGLLRVTGDVDVVMKPGDCLVLDVGVIHRMSAIKDTIYIEASTPELDDVIRIEDDYGRV</sequence>
<dbReference type="SUPFAM" id="SSF51182">
    <property type="entry name" value="RmlC-like cupins"/>
    <property type="match status" value="1"/>
</dbReference>
<proteinExistence type="predicted"/>
<dbReference type="InterPro" id="IPR011051">
    <property type="entry name" value="RmlC_Cupin_sf"/>
</dbReference>
<dbReference type="GO" id="GO:0005976">
    <property type="term" value="P:polysaccharide metabolic process"/>
    <property type="evidence" value="ECO:0007669"/>
    <property type="project" value="InterPro"/>
</dbReference>
<gene>
    <name evidence="2" type="ORF">LCGC14_1191040</name>
</gene>
<dbReference type="AlphaFoldDB" id="A0A0F9LP47"/>
<dbReference type="Pfam" id="PF01050">
    <property type="entry name" value="MannoseP_isomer"/>
    <property type="match status" value="1"/>
</dbReference>
<dbReference type="Gene3D" id="2.60.120.10">
    <property type="entry name" value="Jelly Rolls"/>
    <property type="match status" value="1"/>
</dbReference>
<protein>
    <recommendedName>
        <fullName evidence="1">Mannose-6-phosphate isomerase type II C-terminal domain-containing protein</fullName>
    </recommendedName>
</protein>
<dbReference type="EMBL" id="LAZR01006046">
    <property type="protein sequence ID" value="KKM95163.1"/>
    <property type="molecule type" value="Genomic_DNA"/>
</dbReference>
<organism evidence="2">
    <name type="scientific">marine sediment metagenome</name>
    <dbReference type="NCBI Taxonomy" id="412755"/>
    <lineage>
        <taxon>unclassified sequences</taxon>
        <taxon>metagenomes</taxon>
        <taxon>ecological metagenomes</taxon>
    </lineage>
</organism>
<evidence type="ECO:0000259" key="1">
    <source>
        <dbReference type="Pfam" id="PF01050"/>
    </source>
</evidence>
<name>A0A0F9LP47_9ZZZZ</name>
<dbReference type="GO" id="GO:0016779">
    <property type="term" value="F:nucleotidyltransferase activity"/>
    <property type="evidence" value="ECO:0007669"/>
    <property type="project" value="InterPro"/>
</dbReference>